<feature type="region of interest" description="Disordered" evidence="1">
    <location>
        <begin position="1"/>
        <end position="126"/>
    </location>
</feature>
<dbReference type="GeneID" id="66124724"/>
<evidence type="ECO:0000313" key="2">
    <source>
        <dbReference type="EMBL" id="KAG7822198.1"/>
    </source>
</evidence>
<dbReference type="AlphaFoldDB" id="A0AAN6DM04"/>
<feature type="compositionally biased region" description="Low complexity" evidence="1">
    <location>
        <begin position="1"/>
        <end position="13"/>
    </location>
</feature>
<dbReference type="EMBL" id="JAHLUX010000001">
    <property type="protein sequence ID" value="KAG7822198.1"/>
    <property type="molecule type" value="Genomic_DNA"/>
</dbReference>
<dbReference type="RefSeq" id="XP_043062568.1">
    <property type="nucleotide sequence ID" value="XM_043206394.1"/>
</dbReference>
<protein>
    <submittedName>
        <fullName evidence="2">Uncharacterized protein</fullName>
    </submittedName>
</protein>
<name>A0AAN6DM04_PICAN</name>
<gene>
    <name evidence="2" type="ORF">KL928_000673</name>
</gene>
<comment type="caution">
    <text evidence="2">The sequence shown here is derived from an EMBL/GenBank/DDBJ whole genome shotgun (WGS) entry which is preliminary data.</text>
</comment>
<proteinExistence type="predicted"/>
<sequence length="303" mass="33260">MSTFSGSSSSSSSRFDRGPAARGESEQGRSAPRDVVSGHSEREKSVGGRRAGKTQTADHQRNHGSKDDGPDRHSEPFVDYLDDAREWQPVVSGKRPDLSGKRGQNRRRTQPLANRRERHDTDGPLFPQGVVADLSKREAGLSVEHSSNVRLHAGHQAQHARPAAKCTNPDCADDTKRNSVRCVLGLLGHVHRRVECADRPDSRHPRKTELPAGAPVRVALDVAENELGVSSAKVRLGRSDRQSHQKDEHHQRVGDSRHRLQGGHVTAAHTSSDGSHDHARSKNRVRSALCHVEVAVFLDHHDG</sequence>
<organism evidence="2 3">
    <name type="scientific">Pichia angusta</name>
    <name type="common">Yeast</name>
    <name type="synonym">Hansenula polymorpha</name>
    <dbReference type="NCBI Taxonomy" id="870730"/>
    <lineage>
        <taxon>Eukaryota</taxon>
        <taxon>Fungi</taxon>
        <taxon>Dikarya</taxon>
        <taxon>Ascomycota</taxon>
        <taxon>Saccharomycotina</taxon>
        <taxon>Pichiomycetes</taxon>
        <taxon>Pichiales</taxon>
        <taxon>Pichiaceae</taxon>
        <taxon>Ogataea</taxon>
    </lineage>
</organism>
<accession>A0AAN6DM04</accession>
<reference evidence="2" key="1">
    <citation type="journal article" date="2021" name="G3 (Bethesda)">
        <title>Genomic diversity, chromosomal rearrangements, and interspecies hybridization in the ogataea polymorpha species complex.</title>
        <authorList>
            <person name="Hanson S.J."/>
            <person name="Cinneide E.O."/>
            <person name="Salzberg L.I."/>
            <person name="Wolfe K.H."/>
            <person name="McGowan J."/>
            <person name="Fitzpatrick D.A."/>
            <person name="Matlin K."/>
        </authorList>
    </citation>
    <scope>NUCLEOTIDE SEQUENCE</scope>
    <source>
        <strain evidence="2">61-244</strain>
    </source>
</reference>
<feature type="region of interest" description="Disordered" evidence="1">
    <location>
        <begin position="231"/>
        <end position="260"/>
    </location>
</feature>
<evidence type="ECO:0000313" key="3">
    <source>
        <dbReference type="Proteomes" id="UP001196530"/>
    </source>
</evidence>
<dbReference type="Proteomes" id="UP001196530">
    <property type="component" value="Unassembled WGS sequence"/>
</dbReference>
<evidence type="ECO:0000256" key="1">
    <source>
        <dbReference type="SAM" id="MobiDB-lite"/>
    </source>
</evidence>
<feature type="compositionally biased region" description="Basic and acidic residues" evidence="1">
    <location>
        <begin position="56"/>
        <end position="86"/>
    </location>
</feature>
<feature type="compositionally biased region" description="Basic and acidic residues" evidence="1">
    <location>
        <begin position="14"/>
        <end position="27"/>
    </location>
</feature>
<feature type="compositionally biased region" description="Basic and acidic residues" evidence="1">
    <location>
        <begin position="237"/>
        <end position="258"/>
    </location>
</feature>